<protein>
    <submittedName>
        <fullName evidence="2">Uncharacterized protein</fullName>
    </submittedName>
</protein>
<reference evidence="2 3" key="1">
    <citation type="journal article" date="2016" name="Nat. Commun.">
        <title>Thousands of microbial genomes shed light on interconnected biogeochemical processes in an aquifer system.</title>
        <authorList>
            <person name="Anantharaman K."/>
            <person name="Brown C.T."/>
            <person name="Hug L.A."/>
            <person name="Sharon I."/>
            <person name="Castelle C.J."/>
            <person name="Probst A.J."/>
            <person name="Thomas B.C."/>
            <person name="Singh A."/>
            <person name="Wilkins M.J."/>
            <person name="Karaoz U."/>
            <person name="Brodie E.L."/>
            <person name="Williams K.H."/>
            <person name="Hubbard S.S."/>
            <person name="Banfield J.F."/>
        </authorList>
    </citation>
    <scope>NUCLEOTIDE SEQUENCE [LARGE SCALE GENOMIC DNA]</scope>
</reference>
<sequence length="146" mass="17753">MLNIEEARECQKLLAEIKKKESERSKLSEDYQKRQKKFKEDKRAIFFNDLIPGKERFRVLNDLEISKLEVEIENKKQNRKLFDILEQSKERLAALRKKCSHINKYFKVEERSKSDCGYSSWFWKVKAEYCQDCDQYLREQEIKETT</sequence>
<dbReference type="EMBL" id="MHJG01000025">
    <property type="protein sequence ID" value="OGY63223.1"/>
    <property type="molecule type" value="Genomic_DNA"/>
</dbReference>
<name>A0A1G1ZFD2_9BACT</name>
<feature type="coiled-coil region" evidence="1">
    <location>
        <begin position="3"/>
        <end position="98"/>
    </location>
</feature>
<comment type="caution">
    <text evidence="2">The sequence shown here is derived from an EMBL/GenBank/DDBJ whole genome shotgun (WGS) entry which is preliminary data.</text>
</comment>
<gene>
    <name evidence="2" type="ORF">A3B92_03955</name>
</gene>
<proteinExistence type="predicted"/>
<dbReference type="Proteomes" id="UP000177960">
    <property type="component" value="Unassembled WGS sequence"/>
</dbReference>
<accession>A0A1G1ZFD2</accession>
<keyword evidence="1" id="KW-0175">Coiled coil</keyword>
<evidence type="ECO:0000313" key="3">
    <source>
        <dbReference type="Proteomes" id="UP000177960"/>
    </source>
</evidence>
<evidence type="ECO:0000313" key="2">
    <source>
        <dbReference type="EMBL" id="OGY63223.1"/>
    </source>
</evidence>
<dbReference type="STRING" id="1798404.A3B92_03955"/>
<organism evidence="2 3">
    <name type="scientific">Candidatus Harrisonbacteria bacterium RIFCSPHIGHO2_02_FULL_42_16</name>
    <dbReference type="NCBI Taxonomy" id="1798404"/>
    <lineage>
        <taxon>Bacteria</taxon>
        <taxon>Candidatus Harrisoniibacteriota</taxon>
    </lineage>
</organism>
<dbReference type="AlphaFoldDB" id="A0A1G1ZFD2"/>
<evidence type="ECO:0000256" key="1">
    <source>
        <dbReference type="SAM" id="Coils"/>
    </source>
</evidence>